<feature type="chain" id="PRO_5039378967" description="Lipoprotein" evidence="1">
    <location>
        <begin position="20"/>
        <end position="273"/>
    </location>
</feature>
<dbReference type="Proteomes" id="UP000562352">
    <property type="component" value="Unassembled WGS sequence"/>
</dbReference>
<dbReference type="RefSeq" id="WP_184942510.1">
    <property type="nucleotide sequence ID" value="NZ_BAAAWZ010000001.1"/>
</dbReference>
<evidence type="ECO:0000313" key="3">
    <source>
        <dbReference type="Proteomes" id="UP000562352"/>
    </source>
</evidence>
<feature type="signal peptide" evidence="1">
    <location>
        <begin position="1"/>
        <end position="19"/>
    </location>
</feature>
<proteinExistence type="predicted"/>
<gene>
    <name evidence="2" type="ORF">FHS22_003295</name>
</gene>
<evidence type="ECO:0000313" key="2">
    <source>
        <dbReference type="EMBL" id="MBB5964013.1"/>
    </source>
</evidence>
<dbReference type="EMBL" id="JACHJJ010000009">
    <property type="protein sequence ID" value="MBB5964013.1"/>
    <property type="molecule type" value="Genomic_DNA"/>
</dbReference>
<reference evidence="2 3" key="1">
    <citation type="submission" date="2020-08" db="EMBL/GenBank/DDBJ databases">
        <title>Genomic Encyclopedia of Type Strains, Phase III (KMG-III): the genomes of soil and plant-associated and newly described type strains.</title>
        <authorList>
            <person name="Whitman W."/>
        </authorList>
    </citation>
    <scope>NUCLEOTIDE SEQUENCE [LARGE SCALE GENOMIC DNA]</scope>
    <source>
        <strain evidence="2 3">CECT 3303</strain>
    </source>
</reference>
<accession>A0A841D4X3</accession>
<name>A0A841D4X3_PLAVE</name>
<evidence type="ECO:0008006" key="4">
    <source>
        <dbReference type="Google" id="ProtNLM"/>
    </source>
</evidence>
<organism evidence="2 3">
    <name type="scientific">Planomonospora venezuelensis</name>
    <dbReference type="NCBI Taxonomy" id="1999"/>
    <lineage>
        <taxon>Bacteria</taxon>
        <taxon>Bacillati</taxon>
        <taxon>Actinomycetota</taxon>
        <taxon>Actinomycetes</taxon>
        <taxon>Streptosporangiales</taxon>
        <taxon>Streptosporangiaceae</taxon>
        <taxon>Planomonospora</taxon>
    </lineage>
</organism>
<keyword evidence="1" id="KW-0732">Signal</keyword>
<dbReference type="AlphaFoldDB" id="A0A841D4X3"/>
<sequence>MKRLIAGLTCAVSATAVLAAPASASAAHVQAPDPLAALKGQLATGRGVAFSDVTKTTSGGKSRVFSRLKGSLGFSRSGIASADMTGRLHVPEKDKEVLPGLGKLDRPERVIWVKNISYVSGGLFGEVLPEGKKWLRTPGMAFGIVGVSSHSVNAAEPATLKALLARATVKHPSAYSGKITFSELYKVSPWFRASFGGKPTAKEAKTVITWKLALGAGRLPARLTAAYRGTEGTTKGSTVTMDTRYTGWGSKVTVKAPPADQVARPDELENGGE</sequence>
<comment type="caution">
    <text evidence="2">The sequence shown here is derived from an EMBL/GenBank/DDBJ whole genome shotgun (WGS) entry which is preliminary data.</text>
</comment>
<evidence type="ECO:0000256" key="1">
    <source>
        <dbReference type="SAM" id="SignalP"/>
    </source>
</evidence>
<protein>
    <recommendedName>
        <fullName evidence="4">Lipoprotein</fullName>
    </recommendedName>
</protein>
<keyword evidence="3" id="KW-1185">Reference proteome</keyword>